<comment type="caution">
    <text evidence="1">The sequence shown here is derived from an EMBL/GenBank/DDBJ whole genome shotgun (WGS) entry which is preliminary data.</text>
</comment>
<reference evidence="1" key="1">
    <citation type="submission" date="2023-07" db="EMBL/GenBank/DDBJ databases">
        <authorList>
            <consortium name="AG Swart"/>
            <person name="Singh M."/>
            <person name="Singh A."/>
            <person name="Seah K."/>
            <person name="Emmerich C."/>
        </authorList>
    </citation>
    <scope>NUCLEOTIDE SEQUENCE</scope>
    <source>
        <strain evidence="1">DP1</strain>
    </source>
</reference>
<gene>
    <name evidence="1" type="ORF">ECRASSUSDP1_LOCUS22192</name>
</gene>
<proteinExistence type="predicted"/>
<dbReference type="Proteomes" id="UP001295684">
    <property type="component" value="Unassembled WGS sequence"/>
</dbReference>
<evidence type="ECO:0000313" key="1">
    <source>
        <dbReference type="EMBL" id="CAI2380752.1"/>
    </source>
</evidence>
<accession>A0AAD2D534</accession>
<evidence type="ECO:0000313" key="2">
    <source>
        <dbReference type="Proteomes" id="UP001295684"/>
    </source>
</evidence>
<keyword evidence="2" id="KW-1185">Reference proteome</keyword>
<name>A0AAD2D534_EUPCR</name>
<dbReference type="AlphaFoldDB" id="A0AAD2D534"/>
<dbReference type="EMBL" id="CAMPGE010022733">
    <property type="protein sequence ID" value="CAI2380752.1"/>
    <property type="molecule type" value="Genomic_DNA"/>
</dbReference>
<sequence length="87" mass="9748">MDIYSPLNNFSQTNFPIWSYSDLLLSLDSRFCLCILSQGTSETQESCDLLSSESHGRLHVSGKTCNARDILLKLHRSINNALTAQNL</sequence>
<protein>
    <submittedName>
        <fullName evidence="1">Uncharacterized protein</fullName>
    </submittedName>
</protein>
<organism evidence="1 2">
    <name type="scientific">Euplotes crassus</name>
    <dbReference type="NCBI Taxonomy" id="5936"/>
    <lineage>
        <taxon>Eukaryota</taxon>
        <taxon>Sar</taxon>
        <taxon>Alveolata</taxon>
        <taxon>Ciliophora</taxon>
        <taxon>Intramacronucleata</taxon>
        <taxon>Spirotrichea</taxon>
        <taxon>Hypotrichia</taxon>
        <taxon>Euplotida</taxon>
        <taxon>Euplotidae</taxon>
        <taxon>Moneuplotes</taxon>
    </lineage>
</organism>